<dbReference type="AlphaFoldDB" id="A0A0G2I8F4"/>
<reference evidence="2 3" key="2">
    <citation type="submission" date="2015-05" db="EMBL/GenBank/DDBJ databases">
        <authorList>
            <person name="Morales-Cruz A."/>
            <person name="Amrine K.C."/>
            <person name="Cantu D."/>
        </authorList>
    </citation>
    <scope>NUCLEOTIDE SEQUENCE [LARGE SCALE GENOMIC DNA]</scope>
    <source>
        <strain evidence="2">DA912</strain>
    </source>
</reference>
<evidence type="ECO:0000259" key="1">
    <source>
        <dbReference type="Pfam" id="PF14420"/>
    </source>
</evidence>
<accession>A0A0G2I8F4</accession>
<comment type="caution">
    <text evidence="2">The sequence shown here is derived from an EMBL/GenBank/DDBJ whole genome shotgun (WGS) entry which is preliminary data.</text>
</comment>
<dbReference type="EMBL" id="LCUC01000139">
    <property type="protein sequence ID" value="KKY36070.1"/>
    <property type="molecule type" value="Genomic_DNA"/>
</dbReference>
<keyword evidence="3" id="KW-1185">Reference proteome</keyword>
<organism evidence="2 3">
    <name type="scientific">Diaporthe ampelina</name>
    <dbReference type="NCBI Taxonomy" id="1214573"/>
    <lineage>
        <taxon>Eukaryota</taxon>
        <taxon>Fungi</taxon>
        <taxon>Dikarya</taxon>
        <taxon>Ascomycota</taxon>
        <taxon>Pezizomycotina</taxon>
        <taxon>Sordariomycetes</taxon>
        <taxon>Sordariomycetidae</taxon>
        <taxon>Diaporthales</taxon>
        <taxon>Diaporthaceae</taxon>
        <taxon>Diaporthe</taxon>
    </lineage>
</organism>
<gene>
    <name evidence="2" type="ORF">UCDDA912_g03897</name>
</gene>
<dbReference type="Proteomes" id="UP000034680">
    <property type="component" value="Unassembled WGS sequence"/>
</dbReference>
<dbReference type="PANTHER" id="PTHR38788:SF3">
    <property type="entry name" value="CLR5 DOMAIN-CONTAINING PROTEIN"/>
    <property type="match status" value="1"/>
</dbReference>
<evidence type="ECO:0000313" key="3">
    <source>
        <dbReference type="Proteomes" id="UP000034680"/>
    </source>
</evidence>
<protein>
    <recommendedName>
        <fullName evidence="1">Clr5 domain-containing protein</fullName>
    </recommendedName>
</protein>
<name>A0A0G2I8F4_9PEZI</name>
<sequence length="496" mass="56725">MGREAHDVPPLHNPPAVAPAPLDWDAHKQVIKDLYMGQNLNLNEVVERMRTYNFHATPRMYKAQFARWTWSKYNCKSVLSYQVAHADDGTRFMQSVLSDIRNHVYSFFSRKPEWQRSPGTGLISAYNYSFYDSFRIAMDSFVKNEHFNGGEILRQAFVEVEEALQTDYSSTFYFFFIDLPDLFLHYGRHDIFVILLAHINRLTALGLRDKIIGAGFASLHALAESNPAFLRHYIGSASGLWCDLLSELRGPRDRSTLLARRNHIRHAHLTDLPKVKALCDDYDHLLGEVQKHWGAGHTASRHLEDVILLTQLNYDHFTDNFAERNERLIEDVGRKYQLASSESSSPITPVSIESTSNAGDGKFETLPLEAWDMLDRNIRSNCYHRLACYFAHAGNVSRAATYRAKAREGWKTDFWQLEVEAALVGAGRLFEAETLRRCRLEAQYFGKLLENDWTVADYYLNIRPSVMRKMPPTTGGSWAPSLGYGNMPGLRAISKS</sequence>
<reference evidence="2 3" key="1">
    <citation type="submission" date="2015-05" db="EMBL/GenBank/DDBJ databases">
        <title>Distinctive expansion of gene families associated with plant cell wall degradation and secondary metabolism in the genomes of grapevine trunk pathogens.</title>
        <authorList>
            <person name="Lawrence D.P."/>
            <person name="Travadon R."/>
            <person name="Rolshausen P.E."/>
            <person name="Baumgartner K."/>
        </authorList>
    </citation>
    <scope>NUCLEOTIDE SEQUENCE [LARGE SCALE GENOMIC DNA]</scope>
    <source>
        <strain evidence="2">DA912</strain>
    </source>
</reference>
<dbReference type="Pfam" id="PF14420">
    <property type="entry name" value="Clr5"/>
    <property type="match status" value="1"/>
</dbReference>
<proteinExistence type="predicted"/>
<dbReference type="STRING" id="1214573.A0A0G2I8F4"/>
<dbReference type="InterPro" id="IPR025676">
    <property type="entry name" value="Clr5_dom"/>
</dbReference>
<feature type="domain" description="Clr5" evidence="1">
    <location>
        <begin position="22"/>
        <end position="72"/>
    </location>
</feature>
<dbReference type="PANTHER" id="PTHR38788">
    <property type="entry name" value="CLR5 DOMAIN-CONTAINING PROTEIN"/>
    <property type="match status" value="1"/>
</dbReference>
<evidence type="ECO:0000313" key="2">
    <source>
        <dbReference type="EMBL" id="KKY36070.1"/>
    </source>
</evidence>
<dbReference type="OrthoDB" id="5308957at2759"/>